<sequence length="243" mass="26905">MTLLMRVTTLTRREAYFEYDKNNDTVYPRGGRRFGLRASTFTVNQVMGVLLEAIKNKALSDNKHHLSLCVKDGRSYRYSSNKTVRDVFAENKNTNLSCDIRGTNVQFYVVMKGDITVKQFTKTFSMTDTFGHVLEECKKKNTNVTKHVKTKYTANGDRNCERKMIMEFTRGNSIVIQSECQYALYEAKRVAARTGVAAGKAAVNTGKAAVKSGSTAIKAGNAAIRTGVTAVGKALTGKRPGQD</sequence>
<dbReference type="EMBL" id="JANBUL010000130">
    <property type="protein sequence ID" value="KAJ2780634.1"/>
    <property type="molecule type" value="Genomic_DNA"/>
</dbReference>
<protein>
    <submittedName>
        <fullName evidence="1">Uncharacterized protein</fullName>
    </submittedName>
</protein>
<reference evidence="1" key="1">
    <citation type="submission" date="2022-07" db="EMBL/GenBank/DDBJ databases">
        <title>Phylogenomic reconstructions and comparative analyses of Kickxellomycotina fungi.</title>
        <authorList>
            <person name="Reynolds N.K."/>
            <person name="Stajich J.E."/>
            <person name="Barry K."/>
            <person name="Grigoriev I.V."/>
            <person name="Crous P."/>
            <person name="Smith M.E."/>
        </authorList>
    </citation>
    <scope>NUCLEOTIDE SEQUENCE</scope>
    <source>
        <strain evidence="1">NBRC 105414</strain>
    </source>
</reference>
<accession>A0A9W8LGG4</accession>
<keyword evidence="2" id="KW-1185">Reference proteome</keyword>
<dbReference type="Proteomes" id="UP001140217">
    <property type="component" value="Unassembled WGS sequence"/>
</dbReference>
<proteinExistence type="predicted"/>
<name>A0A9W8LGG4_9FUNG</name>
<evidence type="ECO:0000313" key="1">
    <source>
        <dbReference type="EMBL" id="KAJ2780634.1"/>
    </source>
</evidence>
<organism evidence="1 2">
    <name type="scientific">Coemansia javaensis</name>
    <dbReference type="NCBI Taxonomy" id="2761396"/>
    <lineage>
        <taxon>Eukaryota</taxon>
        <taxon>Fungi</taxon>
        <taxon>Fungi incertae sedis</taxon>
        <taxon>Zoopagomycota</taxon>
        <taxon>Kickxellomycotina</taxon>
        <taxon>Kickxellomycetes</taxon>
        <taxon>Kickxellales</taxon>
        <taxon>Kickxellaceae</taxon>
        <taxon>Coemansia</taxon>
    </lineage>
</organism>
<dbReference type="AlphaFoldDB" id="A0A9W8LGG4"/>
<evidence type="ECO:0000313" key="2">
    <source>
        <dbReference type="Proteomes" id="UP001140217"/>
    </source>
</evidence>
<comment type="caution">
    <text evidence="1">The sequence shown here is derived from an EMBL/GenBank/DDBJ whole genome shotgun (WGS) entry which is preliminary data.</text>
</comment>
<gene>
    <name evidence="1" type="ORF">H4R18_003338</name>
</gene>